<dbReference type="RefSeq" id="WP_012086585.1">
    <property type="nucleotide sequence ID" value="NC_009664.2"/>
</dbReference>
<keyword evidence="1" id="KW-0328">Glycosyltransferase</keyword>
<evidence type="ECO:0000259" key="4">
    <source>
        <dbReference type="Pfam" id="PF13439"/>
    </source>
</evidence>
<dbReference type="STRING" id="266940.Krad_3682"/>
<dbReference type="GO" id="GO:1901137">
    <property type="term" value="P:carbohydrate derivative biosynthetic process"/>
    <property type="evidence" value="ECO:0007669"/>
    <property type="project" value="UniProtKB-ARBA"/>
</dbReference>
<dbReference type="Pfam" id="PF00534">
    <property type="entry name" value="Glycos_transf_1"/>
    <property type="match status" value="1"/>
</dbReference>
<evidence type="ECO:0000259" key="3">
    <source>
        <dbReference type="Pfam" id="PF00534"/>
    </source>
</evidence>
<feature type="domain" description="Glycosyltransferase subfamily 4-like N-terminal" evidence="4">
    <location>
        <begin position="26"/>
        <end position="184"/>
    </location>
</feature>
<dbReference type="Gene3D" id="3.40.50.2000">
    <property type="entry name" value="Glycogen Phosphorylase B"/>
    <property type="match status" value="2"/>
</dbReference>
<accession>A6WEA6</accession>
<dbReference type="PANTHER" id="PTHR45947">
    <property type="entry name" value="SULFOQUINOVOSYL TRANSFERASE SQD2"/>
    <property type="match status" value="1"/>
</dbReference>
<organism evidence="5 6">
    <name type="scientific">Kineococcus radiotolerans (strain ATCC BAA-149 / DSM 14245 / SRS30216)</name>
    <dbReference type="NCBI Taxonomy" id="266940"/>
    <lineage>
        <taxon>Bacteria</taxon>
        <taxon>Bacillati</taxon>
        <taxon>Actinomycetota</taxon>
        <taxon>Actinomycetes</taxon>
        <taxon>Kineosporiales</taxon>
        <taxon>Kineosporiaceae</taxon>
        <taxon>Kineococcus</taxon>
    </lineage>
</organism>
<dbReference type="PANTHER" id="PTHR45947:SF3">
    <property type="entry name" value="SULFOQUINOVOSYL TRANSFERASE SQD2"/>
    <property type="match status" value="1"/>
</dbReference>
<dbReference type="eggNOG" id="COG0438">
    <property type="taxonomic scope" value="Bacteria"/>
</dbReference>
<sequence length="368" mass="38136">MIRRIAVVALGGLRRGAVASLARRDAEFAAAQGDQVTLVALGGREEPLSLPSGVRIVRVGGPLPKTARHLRRRAAGLSRLLELVAAAPAIGAVVRSHDVVVSHGGLEAALASTLPGRARTVFRMHNYQAGVAAAGRSYRRGERWLFAVADRVGVRRSNAVVAVSATLADQVARGAGRRPEVAINGLTPAATPDVDAPRDVDVLFVGRLVAEKGVRLLPDLAGVLREGETLVVAGQGVLGADLARTLAPSPRARLLGEVPAHQVPSLMARAKIVVVPSLDEPYGMVVVEALTAGACVVASAVGGIPEILADGEGGRLLPPGATAAWRAEVRRLLDDPTARKALVAAGRQHAARHDESKTLPALHGVYAG</sequence>
<dbReference type="AlphaFoldDB" id="A6WEA6"/>
<dbReference type="SUPFAM" id="SSF53756">
    <property type="entry name" value="UDP-Glycosyltransferase/glycogen phosphorylase"/>
    <property type="match status" value="1"/>
</dbReference>
<dbReference type="GO" id="GO:0016757">
    <property type="term" value="F:glycosyltransferase activity"/>
    <property type="evidence" value="ECO:0007669"/>
    <property type="project" value="UniProtKB-KW"/>
</dbReference>
<feature type="domain" description="Glycosyl transferase family 1" evidence="3">
    <location>
        <begin position="200"/>
        <end position="348"/>
    </location>
</feature>
<dbReference type="Proteomes" id="UP000001116">
    <property type="component" value="Chromosome"/>
</dbReference>
<gene>
    <name evidence="5" type="ordered locus">Krad_3682</name>
</gene>
<proteinExistence type="predicted"/>
<protein>
    <submittedName>
        <fullName evidence="5">Glycosyl transferase group 1</fullName>
    </submittedName>
</protein>
<dbReference type="HOGENOM" id="CLU_009583_0_3_11"/>
<evidence type="ECO:0000256" key="2">
    <source>
        <dbReference type="ARBA" id="ARBA00022679"/>
    </source>
</evidence>
<dbReference type="CAZy" id="GT4">
    <property type="family name" value="Glycosyltransferase Family 4"/>
</dbReference>
<dbReference type="InterPro" id="IPR050194">
    <property type="entry name" value="Glycosyltransferase_grp1"/>
</dbReference>
<evidence type="ECO:0000313" key="5">
    <source>
        <dbReference type="EMBL" id="ABS05145.1"/>
    </source>
</evidence>
<dbReference type="Pfam" id="PF13439">
    <property type="entry name" value="Glyco_transf_4"/>
    <property type="match status" value="1"/>
</dbReference>
<dbReference type="InterPro" id="IPR028098">
    <property type="entry name" value="Glyco_trans_4-like_N"/>
</dbReference>
<evidence type="ECO:0000313" key="6">
    <source>
        <dbReference type="Proteomes" id="UP000001116"/>
    </source>
</evidence>
<dbReference type="CDD" id="cd03801">
    <property type="entry name" value="GT4_PimA-like"/>
    <property type="match status" value="1"/>
</dbReference>
<name>A6WEA6_KINRD</name>
<reference evidence="6" key="1">
    <citation type="journal article" date="2008" name="PLoS ONE">
        <title>Survival in nuclear waste, extreme resistance, and potential applications gleaned from the genome sequence of Kineococcus radiotolerans SRS30216.</title>
        <authorList>
            <person name="Bagwell C.E."/>
            <person name="Bhat S."/>
            <person name="Hawkins G.M."/>
            <person name="Smith B.W."/>
            <person name="Biswas T."/>
            <person name="Hoover T.R."/>
            <person name="Saunders E."/>
            <person name="Han C.S."/>
            <person name="Tsodikov O.V."/>
            <person name="Shimkets L.J."/>
        </authorList>
    </citation>
    <scope>NUCLEOTIDE SEQUENCE [LARGE SCALE GENOMIC DNA]</scope>
    <source>
        <strain evidence="6">ATCC BAA-149 / DSM 14245 / SRS30216</strain>
    </source>
</reference>
<dbReference type="InterPro" id="IPR001296">
    <property type="entry name" value="Glyco_trans_1"/>
</dbReference>
<dbReference type="KEGG" id="kra:Krad_3682"/>
<keyword evidence="6" id="KW-1185">Reference proteome</keyword>
<evidence type="ECO:0000256" key="1">
    <source>
        <dbReference type="ARBA" id="ARBA00022676"/>
    </source>
</evidence>
<keyword evidence="2 5" id="KW-0808">Transferase</keyword>
<dbReference type="EMBL" id="CP000750">
    <property type="protein sequence ID" value="ABS05145.1"/>
    <property type="molecule type" value="Genomic_DNA"/>
</dbReference>